<keyword evidence="2 9" id="KW-0547">Nucleotide-binding</keyword>
<dbReference type="Pfam" id="PF02559">
    <property type="entry name" value="CarD_TRCF_RID"/>
    <property type="match status" value="1"/>
</dbReference>
<evidence type="ECO:0000256" key="3">
    <source>
        <dbReference type="ARBA" id="ARBA00022763"/>
    </source>
</evidence>
<dbReference type="Gene3D" id="3.30.2060.10">
    <property type="entry name" value="Penicillin-binding protein 1b domain"/>
    <property type="match status" value="1"/>
</dbReference>
<organism evidence="12 13">
    <name type="scientific">Catenisphaera adipataccumulans</name>
    <dbReference type="NCBI Taxonomy" id="700500"/>
    <lineage>
        <taxon>Bacteria</taxon>
        <taxon>Bacillati</taxon>
        <taxon>Bacillota</taxon>
        <taxon>Erysipelotrichia</taxon>
        <taxon>Erysipelotrichales</taxon>
        <taxon>Erysipelotrichaceae</taxon>
        <taxon>Catenisphaera</taxon>
    </lineage>
</organism>
<accession>A0A7W8CZG6</accession>
<keyword evidence="6 9" id="KW-0067">ATP-binding</keyword>
<dbReference type="InterPro" id="IPR027417">
    <property type="entry name" value="P-loop_NTPase"/>
</dbReference>
<dbReference type="InterPro" id="IPR005118">
    <property type="entry name" value="TRCF_C"/>
</dbReference>
<dbReference type="SMART" id="SM00982">
    <property type="entry name" value="TRCF"/>
    <property type="match status" value="1"/>
</dbReference>
<keyword evidence="4 9" id="KW-0378">Hydrolase</keyword>
<dbReference type="SUPFAM" id="SSF52540">
    <property type="entry name" value="P-loop containing nucleoside triphosphate hydrolases"/>
    <property type="match status" value="3"/>
</dbReference>
<dbReference type="SUPFAM" id="SSF143517">
    <property type="entry name" value="TRCF domain-like"/>
    <property type="match status" value="1"/>
</dbReference>
<dbReference type="NCBIfam" id="TIGR00580">
    <property type="entry name" value="mfd"/>
    <property type="match status" value="1"/>
</dbReference>
<dbReference type="Pfam" id="PF00270">
    <property type="entry name" value="DEAD"/>
    <property type="match status" value="1"/>
</dbReference>
<dbReference type="GO" id="GO:0003678">
    <property type="term" value="F:DNA helicase activity"/>
    <property type="evidence" value="ECO:0007669"/>
    <property type="project" value="TreeGrafter"/>
</dbReference>
<comment type="similarity">
    <text evidence="9">In the N-terminal section; belongs to the UvrB family.</text>
</comment>
<dbReference type="SUPFAM" id="SSF141259">
    <property type="entry name" value="CarD-like"/>
    <property type="match status" value="1"/>
</dbReference>
<dbReference type="PANTHER" id="PTHR47964">
    <property type="entry name" value="ATP-DEPENDENT DNA HELICASE HOMOLOG RECG, CHLOROPLASTIC"/>
    <property type="match status" value="1"/>
</dbReference>
<dbReference type="GO" id="GO:0000716">
    <property type="term" value="P:transcription-coupled nucleotide-excision repair, DNA damage recognition"/>
    <property type="evidence" value="ECO:0007669"/>
    <property type="project" value="UniProtKB-UniRule"/>
</dbReference>
<dbReference type="AlphaFoldDB" id="A0A7W8CZG6"/>
<dbReference type="Proteomes" id="UP000539953">
    <property type="component" value="Unassembled WGS sequence"/>
</dbReference>
<comment type="caution">
    <text evidence="12">The sequence shown here is derived from an EMBL/GenBank/DDBJ whole genome shotgun (WGS) entry which is preliminary data.</text>
</comment>
<feature type="domain" description="Helicase ATP-binding" evidence="10">
    <location>
        <begin position="600"/>
        <end position="761"/>
    </location>
</feature>
<dbReference type="Pfam" id="PF03461">
    <property type="entry name" value="TRCF"/>
    <property type="match status" value="1"/>
</dbReference>
<reference evidence="12 13" key="1">
    <citation type="submission" date="2020-08" db="EMBL/GenBank/DDBJ databases">
        <title>Genomic Encyclopedia of Type Strains, Phase IV (KMG-IV): sequencing the most valuable type-strain genomes for metagenomic binning, comparative biology and taxonomic classification.</title>
        <authorList>
            <person name="Goeker M."/>
        </authorList>
    </citation>
    <scope>NUCLEOTIDE SEQUENCE [LARGE SCALE GENOMIC DNA]</scope>
    <source>
        <strain evidence="12 13">DSM 25799</strain>
    </source>
</reference>
<dbReference type="InterPro" id="IPR001650">
    <property type="entry name" value="Helicase_C-like"/>
</dbReference>
<dbReference type="InterPro" id="IPR004576">
    <property type="entry name" value="Mfd"/>
</dbReference>
<evidence type="ECO:0000259" key="11">
    <source>
        <dbReference type="PROSITE" id="PS51194"/>
    </source>
</evidence>
<dbReference type="Pfam" id="PF17757">
    <property type="entry name" value="UvrB_inter"/>
    <property type="match status" value="1"/>
</dbReference>
<comment type="function">
    <text evidence="9">Couples transcription and DNA repair by recognizing RNA polymerase (RNAP) stalled at DNA lesions. Mediates ATP-dependent release of RNAP and its truncated transcript from the DNA, and recruitment of nucleotide excision repair machinery to the damaged site.</text>
</comment>
<dbReference type="HAMAP" id="MF_00969">
    <property type="entry name" value="TRCF"/>
    <property type="match status" value="1"/>
</dbReference>
<keyword evidence="7 9" id="KW-0238">DNA-binding</keyword>
<keyword evidence="3 9" id="KW-0227">DNA damage</keyword>
<protein>
    <recommendedName>
        <fullName evidence="9">Transcription-repair-coupling factor</fullName>
        <shortName evidence="9">TRCF</shortName>
        <ecNumber evidence="9">3.6.4.-</ecNumber>
    </recommendedName>
</protein>
<sequence length="1134" mass="131224">MNTTAGDTLNPVIYESLKDNEAVCEIETQGSRLGNLYPMEEALLLAAAFQDHPQTYIVVKKNRYEAQQLFQRLEPLTEDVLLFVVEESLRVQSIAASPEDRIAAVDALSQCIRDPRPRILICNTAAFVRFLPDRDLFASLCFDFHVDMDCDMEQLKMQLNQAGYVRINYVDRPGTFAARGGIVDIYAADYEHPIRIEFFDTVIESIRFFDENTQRTIKETENVQIGPAGDILFTAEQKKIIKEKVHERLQKEIVNMDQWDADVLSDHVEADLYDIENDAGDPRLYVYYSYVTTAQLTDYIHGTVIYSSEESVQNAYKHVNEENVTFLQESVQDHVLLPKYTMFHSLPAADLNFHEFLDYEHPLLSDIYPIEKANQSMEQILEQETSEQVYFAVETENQKKIEPYLNEVPFVYRFIDAQFYEGFRYRNYAVYTEKELWTRKTTFKRYKKSFREGKMLEAVTDLQKGDYVVHEQYGIGQYLGIVTRRINNQPIDYLHILYRNGDDLYVPLSQFQLVRKYISKEGTGVHLSKLGSDQWKKSKEKVNQKVEEIAARLVDLYALRSENIGYAYGPDDALQKEFEDAFEYELTPDQEQATAEIKAEMEKPKPMDHLLCGDVGFGKTEVAMRCAFKVIENGKQVAFLCPTTILSMQHYQTVSERFKETGCNIALVNRFVKPAEVKQIQKDLKEGKIDMIIGTHKLLNKDFQYKDLGFLIVDEEQRFGVEHKERIKELNQSIDVLSLSATPIPRTLQMSLIGVRTISQLNTPPAQRHPIQTYIIEKRGNVIRDIIERELARGGQVFYLYNHISNIHAVAKNLQEAFPDVKVAVAHGQMERDDIEQTMLEFQEQKYQILVCTTIIETGLDMANANTIIIEDADRFGLSQLYQIRGRVGRRERIGYCYLMIQPHKELTEQANKRIKSIKEFTQLGSGYKIAMRDLTIRGAGDLLGPQQAGFIDQVGLDLYLEMLGNAIARRRGETVEEKKPEKTAQVTMNGYIPKTFTDSDGDKLTLYQDIRKLEDEKQLQQYEKRINDLYGRIPPQVQKLFERRRIDLFANRPDIEAVKETNHTITIIMDPVWSAKCNGVALFEAMNKISRKIQLTLKDGRIRLYWTNQKGSYDLLMKVIQEMNTNKEIYETR</sequence>
<dbReference type="InterPro" id="IPR011545">
    <property type="entry name" value="DEAD/DEAH_box_helicase_dom"/>
</dbReference>
<name>A0A7W8CZG6_9FIRM</name>
<evidence type="ECO:0000256" key="9">
    <source>
        <dbReference type="HAMAP-Rule" id="MF_00969"/>
    </source>
</evidence>
<dbReference type="InterPro" id="IPR037235">
    <property type="entry name" value="TRCF-like_C_D7"/>
</dbReference>
<dbReference type="InterPro" id="IPR003711">
    <property type="entry name" value="CarD-like/TRCF_RID"/>
</dbReference>
<dbReference type="CDD" id="cd17991">
    <property type="entry name" value="DEXHc_TRCF"/>
    <property type="match status" value="1"/>
</dbReference>
<dbReference type="EMBL" id="JACHHK010000009">
    <property type="protein sequence ID" value="MBB5183854.1"/>
    <property type="molecule type" value="Genomic_DNA"/>
</dbReference>
<dbReference type="SMART" id="SM00490">
    <property type="entry name" value="HELICc"/>
    <property type="match status" value="1"/>
</dbReference>
<comment type="similarity">
    <text evidence="9">In the C-terminal section; belongs to the helicase family. RecG subfamily.</text>
</comment>
<dbReference type="SMART" id="SM00487">
    <property type="entry name" value="DEXDc"/>
    <property type="match status" value="1"/>
</dbReference>
<dbReference type="InterPro" id="IPR014001">
    <property type="entry name" value="Helicase_ATP-bd"/>
</dbReference>
<dbReference type="InterPro" id="IPR041471">
    <property type="entry name" value="UvrB_inter"/>
</dbReference>
<keyword evidence="8 9" id="KW-0234">DNA repair</keyword>
<feature type="domain" description="Helicase C-terminal" evidence="11">
    <location>
        <begin position="782"/>
        <end position="936"/>
    </location>
</feature>
<evidence type="ECO:0000256" key="4">
    <source>
        <dbReference type="ARBA" id="ARBA00022801"/>
    </source>
</evidence>
<dbReference type="PROSITE" id="PS51194">
    <property type="entry name" value="HELICASE_CTER"/>
    <property type="match status" value="1"/>
</dbReference>
<evidence type="ECO:0000256" key="5">
    <source>
        <dbReference type="ARBA" id="ARBA00022806"/>
    </source>
</evidence>
<dbReference type="RefSeq" id="WP_183329150.1">
    <property type="nucleotide sequence ID" value="NZ_JACHHK010000009.1"/>
</dbReference>
<evidence type="ECO:0000256" key="6">
    <source>
        <dbReference type="ARBA" id="ARBA00022840"/>
    </source>
</evidence>
<dbReference type="Gene3D" id="3.40.50.300">
    <property type="entry name" value="P-loop containing nucleotide triphosphate hydrolases"/>
    <property type="match status" value="2"/>
</dbReference>
<dbReference type="InterPro" id="IPR036101">
    <property type="entry name" value="CarD-like/TRCF_RID_sf"/>
</dbReference>
<dbReference type="Pfam" id="PF00271">
    <property type="entry name" value="Helicase_C"/>
    <property type="match status" value="1"/>
</dbReference>
<dbReference type="GO" id="GO:0005524">
    <property type="term" value="F:ATP binding"/>
    <property type="evidence" value="ECO:0007669"/>
    <property type="project" value="UniProtKB-UniRule"/>
</dbReference>
<dbReference type="Gene3D" id="3.90.1150.50">
    <property type="entry name" value="Transcription-repair-coupling factor, D7 domain"/>
    <property type="match status" value="1"/>
</dbReference>
<dbReference type="EC" id="3.6.4.-" evidence="9"/>
<keyword evidence="13" id="KW-1185">Reference proteome</keyword>
<dbReference type="GO" id="GO:0006355">
    <property type="term" value="P:regulation of DNA-templated transcription"/>
    <property type="evidence" value="ECO:0007669"/>
    <property type="project" value="UniProtKB-UniRule"/>
</dbReference>
<proteinExistence type="inferred from homology"/>
<dbReference type="PROSITE" id="PS51192">
    <property type="entry name" value="HELICASE_ATP_BIND_1"/>
    <property type="match status" value="1"/>
</dbReference>
<keyword evidence="1 9" id="KW-0963">Cytoplasm</keyword>
<dbReference type="InterPro" id="IPR047112">
    <property type="entry name" value="RecG/Mfd"/>
</dbReference>
<gene>
    <name evidence="9" type="primary">mfd</name>
    <name evidence="12" type="ORF">HNQ47_001901</name>
</gene>
<dbReference type="GO" id="GO:0003684">
    <property type="term" value="F:damaged DNA binding"/>
    <property type="evidence" value="ECO:0007669"/>
    <property type="project" value="InterPro"/>
</dbReference>
<dbReference type="GO" id="GO:0016787">
    <property type="term" value="F:hydrolase activity"/>
    <property type="evidence" value="ECO:0007669"/>
    <property type="project" value="UniProtKB-KW"/>
</dbReference>
<dbReference type="SMART" id="SM01058">
    <property type="entry name" value="CarD_TRCF"/>
    <property type="match status" value="1"/>
</dbReference>
<evidence type="ECO:0000313" key="13">
    <source>
        <dbReference type="Proteomes" id="UP000539953"/>
    </source>
</evidence>
<dbReference type="PANTHER" id="PTHR47964:SF1">
    <property type="entry name" value="ATP-DEPENDENT DNA HELICASE HOMOLOG RECG, CHLOROPLASTIC"/>
    <property type="match status" value="1"/>
</dbReference>
<evidence type="ECO:0000259" key="10">
    <source>
        <dbReference type="PROSITE" id="PS51192"/>
    </source>
</evidence>
<comment type="subcellular location">
    <subcellularLocation>
        <location evidence="9">Cytoplasm</location>
    </subcellularLocation>
</comment>
<evidence type="ECO:0000256" key="7">
    <source>
        <dbReference type="ARBA" id="ARBA00023125"/>
    </source>
</evidence>
<evidence type="ECO:0000256" key="8">
    <source>
        <dbReference type="ARBA" id="ARBA00023204"/>
    </source>
</evidence>
<dbReference type="GO" id="GO:0005737">
    <property type="term" value="C:cytoplasm"/>
    <property type="evidence" value="ECO:0007669"/>
    <property type="project" value="UniProtKB-SubCell"/>
</dbReference>
<evidence type="ECO:0000256" key="2">
    <source>
        <dbReference type="ARBA" id="ARBA00022741"/>
    </source>
</evidence>
<evidence type="ECO:0000313" key="12">
    <source>
        <dbReference type="EMBL" id="MBB5183854.1"/>
    </source>
</evidence>
<dbReference type="Gene3D" id="2.40.10.170">
    <property type="match status" value="1"/>
</dbReference>
<evidence type="ECO:0000256" key="1">
    <source>
        <dbReference type="ARBA" id="ARBA00022490"/>
    </source>
</evidence>
<keyword evidence="5 12" id="KW-0347">Helicase</keyword>
<dbReference type="Gene3D" id="3.40.50.11180">
    <property type="match status" value="1"/>
</dbReference>